<evidence type="ECO:0000259" key="2">
    <source>
        <dbReference type="Pfam" id="PF04601"/>
    </source>
</evidence>
<dbReference type="InterPro" id="IPR057661">
    <property type="entry name" value="RsdA/BaiN/AoA(So)_Rossmann"/>
</dbReference>
<dbReference type="InterPro" id="IPR036188">
    <property type="entry name" value="FAD/NAD-bd_sf"/>
</dbReference>
<dbReference type="SUPFAM" id="SSF51905">
    <property type="entry name" value="FAD/NAD(P)-binding domain"/>
    <property type="match status" value="1"/>
</dbReference>
<dbReference type="SUPFAM" id="SSF160996">
    <property type="entry name" value="HI0933 insert domain-like"/>
    <property type="match status" value="1"/>
</dbReference>
<dbReference type="STRING" id="4081.A0A3Q7F0W2"/>
<dbReference type="Pfam" id="PF04601">
    <property type="entry name" value="DUF569"/>
    <property type="match status" value="1"/>
</dbReference>
<dbReference type="AlphaFoldDB" id="A0A3Q7F0W2"/>
<dbReference type="EnsemblPlants" id="Solyc02g067490.3.1">
    <property type="protein sequence ID" value="Solyc02g067490.3.1"/>
    <property type="gene ID" value="Solyc02g067490.3"/>
</dbReference>
<dbReference type="InterPro" id="IPR054726">
    <property type="entry name" value="Ubiq_DUF569-assoc"/>
</dbReference>
<dbReference type="Gene3D" id="2.80.10.50">
    <property type="match status" value="1"/>
</dbReference>
<dbReference type="Gene3D" id="2.40.30.10">
    <property type="entry name" value="Translation factors"/>
    <property type="match status" value="1"/>
</dbReference>
<reference evidence="5" key="2">
    <citation type="submission" date="2019-01" db="UniProtKB">
        <authorList>
            <consortium name="EnsemblPlants"/>
        </authorList>
    </citation>
    <scope>IDENTIFICATION</scope>
    <source>
        <strain evidence="5">cv. Heinz 1706</strain>
    </source>
</reference>
<dbReference type="InParanoid" id="A0A3Q7F0W2"/>
<organism evidence="5">
    <name type="scientific">Solanum lycopersicum</name>
    <name type="common">Tomato</name>
    <name type="synonym">Lycopersicon esculentum</name>
    <dbReference type="NCBI Taxonomy" id="4081"/>
    <lineage>
        <taxon>Eukaryota</taxon>
        <taxon>Viridiplantae</taxon>
        <taxon>Streptophyta</taxon>
        <taxon>Embryophyta</taxon>
        <taxon>Tracheophyta</taxon>
        <taxon>Spermatophyta</taxon>
        <taxon>Magnoliopsida</taxon>
        <taxon>eudicotyledons</taxon>
        <taxon>Gunneridae</taxon>
        <taxon>Pentapetalae</taxon>
        <taxon>asterids</taxon>
        <taxon>lamiids</taxon>
        <taxon>Solanales</taxon>
        <taxon>Solanaceae</taxon>
        <taxon>Solanoideae</taxon>
        <taxon>Solaneae</taxon>
        <taxon>Solanum</taxon>
        <taxon>Solanum subgen. Lycopersicon</taxon>
    </lineage>
</organism>
<dbReference type="InterPro" id="IPR004792">
    <property type="entry name" value="BaiN-like"/>
</dbReference>
<dbReference type="SUPFAM" id="SSF50405">
    <property type="entry name" value="Actin-crosslinking proteins"/>
    <property type="match status" value="1"/>
</dbReference>
<feature type="domain" description="RsdA/BaiN/AoA(So)-like Rossmann fold-like" evidence="1">
    <location>
        <begin position="276"/>
        <end position="377"/>
    </location>
</feature>
<evidence type="ECO:0000313" key="5">
    <source>
        <dbReference type="EnsemblPlants" id="Solyc02g067490.3.1"/>
    </source>
</evidence>
<dbReference type="InterPro" id="IPR008999">
    <property type="entry name" value="Actin-crosslinking"/>
</dbReference>
<dbReference type="Gene3D" id="3.50.50.60">
    <property type="entry name" value="FAD/NAD(P)-binding domain"/>
    <property type="match status" value="2"/>
</dbReference>
<keyword evidence="6" id="KW-1185">Reference proteome</keyword>
<dbReference type="Pfam" id="PF03486">
    <property type="entry name" value="HI0933_like"/>
    <property type="match status" value="1"/>
</dbReference>
<dbReference type="FunCoup" id="A0A3Q7F0W2">
    <property type="interactions" value="160"/>
</dbReference>
<dbReference type="CDD" id="cd23340">
    <property type="entry name" value="beta-trefoil_FSCN_ACP-like"/>
    <property type="match status" value="1"/>
</dbReference>
<protein>
    <submittedName>
        <fullName evidence="5">Uncharacterized protein</fullName>
    </submittedName>
</protein>
<feature type="domain" description="DUF569" evidence="2">
    <location>
        <begin position="1"/>
        <end position="140"/>
    </location>
</feature>
<sequence length="722" mass="80154">MEYFEKAKSVRLKSNHDKFLHADPDQECVYQDRSGSTKTVKWTVEFPEELNNVIRLKSIYGKYLTALDDQRLFGVTGQKVVQSLPSKLDSSVEWEPIKEGSAVKLKTRYGNFLRANSGLPPWRNSVTHDIPHRHQDWILWTVDTVEVLPELPDETVSQSESVADDDFTSSFRLTSAKFSRTQSVKSEGRVIYYHVADEDGNVNDSVEGPSLQFKGHGLEELTRKLEEETGIEKIIVCSRNKFNGNLYPLRLALPPNNATMHVVVMPASSKGEELLLVVGGGAAGIYGAIRAKTLAPNLQVVVIEKAKPLSKVKISGGGRCNVTNGHCPDNKVLAEQYPRGHKEFKGSFFHTHGPMDTMSWFSDHGVVLKVISETTFFMFLFFLLMLTCSSADLPQIEEDGRVFPASDSSSTVIDCLMSEAKRSGAMNLERLDYVFVISEVFHFPFPYQNADMPVPYLVLLQTGKVVTSASSTADGKFAIKLEKRSLDYVEHVEADYLLIASGSSKQGYNLATQLGHSILEPVPSLFTFKIDDLKLAELSGVGDIPKSKSKITVGRHSEENTTTYSGPMLVTHWGLSGPVVLRLSAWGARYLSSSDYKGTLCVDFTPDLHIEDLKSALTRHKSQFLRQKVLNSYPSELAVVKRFWKYILDREGICGDMLWSSISNNLLISVAALLKDCAFSVKGKVLNVDGITGGFNFQNAWTGGYIAGTSIGNLAVHERVHR</sequence>
<dbReference type="PANTHER" id="PTHR42887:SF2">
    <property type="entry name" value="OS12G0638800 PROTEIN"/>
    <property type="match status" value="1"/>
</dbReference>
<feature type="domain" description="DUF569" evidence="4">
    <location>
        <begin position="188"/>
        <end position="265"/>
    </location>
</feature>
<evidence type="ECO:0000259" key="3">
    <source>
        <dbReference type="Pfam" id="PF22780"/>
    </source>
</evidence>
<dbReference type="PANTHER" id="PTHR42887">
    <property type="entry name" value="OS12G0638800 PROTEIN"/>
    <property type="match status" value="1"/>
</dbReference>
<accession>A0A3Q7F0W2</accession>
<dbReference type="Pfam" id="PF22932">
    <property type="entry name" value="Ubiq_DUF_assoc"/>
    <property type="match status" value="1"/>
</dbReference>
<dbReference type="PaxDb" id="4081-Solyc02g067490.2.1"/>
<proteinExistence type="predicted"/>
<dbReference type="InterPro" id="IPR007679">
    <property type="entry name" value="DUF569"/>
</dbReference>
<dbReference type="Gramene" id="Solyc02g067490.3.1">
    <property type="protein sequence ID" value="Solyc02g067490.3.1"/>
    <property type="gene ID" value="Solyc02g067490.3"/>
</dbReference>
<name>A0A3Q7F0W2_SOLLC</name>
<feature type="domain" description="RsdA/BaiN/AoA(So)-like insert" evidence="3">
    <location>
        <begin position="522"/>
        <end position="684"/>
    </location>
</feature>
<dbReference type="InterPro" id="IPR055178">
    <property type="entry name" value="RsdA/BaiN/AoA(So)-like_dom"/>
</dbReference>
<dbReference type="Pfam" id="PF22780">
    <property type="entry name" value="HI0933_like_1st"/>
    <property type="match status" value="1"/>
</dbReference>
<reference evidence="5" key="1">
    <citation type="journal article" date="2012" name="Nature">
        <title>The tomato genome sequence provides insights into fleshy fruit evolution.</title>
        <authorList>
            <consortium name="Tomato Genome Consortium"/>
        </authorList>
    </citation>
    <scope>NUCLEOTIDE SEQUENCE [LARGE SCALE GENOMIC DNA]</scope>
    <source>
        <strain evidence="5">cv. Heinz 1706</strain>
    </source>
</reference>
<evidence type="ECO:0000313" key="6">
    <source>
        <dbReference type="Proteomes" id="UP000004994"/>
    </source>
</evidence>
<evidence type="ECO:0000259" key="1">
    <source>
        <dbReference type="Pfam" id="PF03486"/>
    </source>
</evidence>
<dbReference type="Proteomes" id="UP000004994">
    <property type="component" value="Chromosome 2"/>
</dbReference>
<evidence type="ECO:0000259" key="4">
    <source>
        <dbReference type="Pfam" id="PF22932"/>
    </source>
</evidence>